<dbReference type="Pfam" id="PF00096">
    <property type="entry name" value="zf-C2H2"/>
    <property type="match status" value="2"/>
</dbReference>
<keyword evidence="4" id="KW-0862">Zinc</keyword>
<name>A0A8H4QSJ6_9AGAR</name>
<organism evidence="11 12">
    <name type="scientific">Agrocybe pediades</name>
    <dbReference type="NCBI Taxonomy" id="84607"/>
    <lineage>
        <taxon>Eukaryota</taxon>
        <taxon>Fungi</taxon>
        <taxon>Dikarya</taxon>
        <taxon>Basidiomycota</taxon>
        <taxon>Agaricomycotina</taxon>
        <taxon>Agaricomycetes</taxon>
        <taxon>Agaricomycetidae</taxon>
        <taxon>Agaricales</taxon>
        <taxon>Agaricineae</taxon>
        <taxon>Strophariaceae</taxon>
        <taxon>Agrocybe</taxon>
    </lineage>
</organism>
<comment type="caution">
    <text evidence="11">The sequence shown here is derived from an EMBL/GenBank/DDBJ whole genome shotgun (WGS) entry which is preliminary data.</text>
</comment>
<sequence length="445" mass="48205">MWAAGQVICCAAPSLPHSEGGASSCLLTLSTFHDPYPSPSFPHPTSSFKGHYCISKGVLLYNRPLPSAIAAMSDNQEKQETQAVVQAEQPANEKIEAEVVAEVDAKEPSPATNVEGTPQPQPSKDAPQPSRRPLTRSQTGTVPKRRTREECTPAPRKRQKTSATPSGDQAQNSSAASSPAPAPSREVSVAASVSSGDQPGQQATPAAGNQITFYHTTSATSEDQPDQRLPRSRATLPTPIPNLTKKSRGRRVPTQDSQESPSSGDPDKKDERLYVCTVDGCGKCFHRGEHLKRHIRSIHTHEKPFKCTFPLCQKYFNRHDNLLQHLKVHRNPAEPKGKASQKAGPEPRYASTSTASPPADPRERSYSPADEPDSPVAPINAPRTIYNSFPRTTYPAYPSMPTTTTFVPHTSSIHLLASMAVSSLRTELPQSPVDSRGSALRSSLY</sequence>
<evidence type="ECO:0000313" key="11">
    <source>
        <dbReference type="EMBL" id="KAF4616625.1"/>
    </source>
</evidence>
<feature type="region of interest" description="Disordered" evidence="9">
    <location>
        <begin position="105"/>
        <end position="270"/>
    </location>
</feature>
<dbReference type="PANTHER" id="PTHR46179">
    <property type="entry name" value="ZINC FINGER PROTEIN"/>
    <property type="match status" value="1"/>
</dbReference>
<dbReference type="GO" id="GO:0005634">
    <property type="term" value="C:nucleus"/>
    <property type="evidence" value="ECO:0007669"/>
    <property type="project" value="UniProtKB-SubCell"/>
</dbReference>
<feature type="domain" description="C2H2-type" evidence="10">
    <location>
        <begin position="274"/>
        <end position="304"/>
    </location>
</feature>
<dbReference type="PROSITE" id="PS50157">
    <property type="entry name" value="ZINC_FINGER_C2H2_2"/>
    <property type="match status" value="2"/>
</dbReference>
<keyword evidence="12" id="KW-1185">Reference proteome</keyword>
<dbReference type="SMART" id="SM00355">
    <property type="entry name" value="ZnF_C2H2"/>
    <property type="match status" value="2"/>
</dbReference>
<feature type="compositionally biased region" description="Polar residues" evidence="9">
    <location>
        <begin position="161"/>
        <end position="172"/>
    </location>
</feature>
<dbReference type="GO" id="GO:0008270">
    <property type="term" value="F:zinc ion binding"/>
    <property type="evidence" value="ECO:0007669"/>
    <property type="project" value="UniProtKB-KW"/>
</dbReference>
<comment type="subcellular location">
    <subcellularLocation>
        <location evidence="1">Nucleus</location>
    </subcellularLocation>
</comment>
<dbReference type="SUPFAM" id="SSF57667">
    <property type="entry name" value="beta-beta-alpha zinc fingers"/>
    <property type="match status" value="2"/>
</dbReference>
<dbReference type="PROSITE" id="PS00028">
    <property type="entry name" value="ZINC_FINGER_C2H2_1"/>
    <property type="match status" value="2"/>
</dbReference>
<feature type="domain" description="C2H2-type" evidence="10">
    <location>
        <begin position="305"/>
        <end position="334"/>
    </location>
</feature>
<dbReference type="Proteomes" id="UP000521872">
    <property type="component" value="Unassembled WGS sequence"/>
</dbReference>
<dbReference type="GO" id="GO:0006357">
    <property type="term" value="P:regulation of transcription by RNA polymerase II"/>
    <property type="evidence" value="ECO:0007669"/>
    <property type="project" value="TreeGrafter"/>
</dbReference>
<reference evidence="11 12" key="1">
    <citation type="submission" date="2019-12" db="EMBL/GenBank/DDBJ databases">
        <authorList>
            <person name="Floudas D."/>
            <person name="Bentzer J."/>
            <person name="Ahren D."/>
            <person name="Johansson T."/>
            <person name="Persson P."/>
            <person name="Tunlid A."/>
        </authorList>
    </citation>
    <scope>NUCLEOTIDE SEQUENCE [LARGE SCALE GENOMIC DNA]</scope>
    <source>
        <strain evidence="11 12">CBS 102.39</strain>
    </source>
</reference>
<feature type="region of interest" description="Disordered" evidence="9">
    <location>
        <begin position="425"/>
        <end position="445"/>
    </location>
</feature>
<evidence type="ECO:0000256" key="8">
    <source>
        <dbReference type="PROSITE-ProRule" id="PRU00042"/>
    </source>
</evidence>
<proteinExistence type="predicted"/>
<dbReference type="AlphaFoldDB" id="A0A8H4QSJ6"/>
<gene>
    <name evidence="11" type="ORF">D9613_008790</name>
</gene>
<keyword evidence="7" id="KW-0539">Nucleus</keyword>
<keyword evidence="2" id="KW-0479">Metal-binding</keyword>
<dbReference type="InterPro" id="IPR013087">
    <property type="entry name" value="Znf_C2H2_type"/>
</dbReference>
<evidence type="ECO:0000256" key="4">
    <source>
        <dbReference type="ARBA" id="ARBA00022833"/>
    </source>
</evidence>
<evidence type="ECO:0000256" key="3">
    <source>
        <dbReference type="ARBA" id="ARBA00022771"/>
    </source>
</evidence>
<evidence type="ECO:0000256" key="1">
    <source>
        <dbReference type="ARBA" id="ARBA00004123"/>
    </source>
</evidence>
<dbReference type="EMBL" id="JAACJL010000031">
    <property type="protein sequence ID" value="KAF4616625.1"/>
    <property type="molecule type" value="Genomic_DNA"/>
</dbReference>
<keyword evidence="6" id="KW-0804">Transcription</keyword>
<feature type="compositionally biased region" description="Polar residues" evidence="9">
    <location>
        <begin position="254"/>
        <end position="263"/>
    </location>
</feature>
<dbReference type="Gene3D" id="3.30.160.60">
    <property type="entry name" value="Classic Zinc Finger"/>
    <property type="match status" value="2"/>
</dbReference>
<accession>A0A8H4QSJ6</accession>
<dbReference type="InterPro" id="IPR051061">
    <property type="entry name" value="Zinc_finger_trans_reg"/>
</dbReference>
<keyword evidence="3 8" id="KW-0863">Zinc-finger</keyword>
<dbReference type="PANTHER" id="PTHR46179:SF13">
    <property type="entry name" value="C2H2-TYPE DOMAIN-CONTAINING PROTEIN"/>
    <property type="match status" value="1"/>
</dbReference>
<evidence type="ECO:0000256" key="2">
    <source>
        <dbReference type="ARBA" id="ARBA00022723"/>
    </source>
</evidence>
<evidence type="ECO:0000259" key="10">
    <source>
        <dbReference type="PROSITE" id="PS50157"/>
    </source>
</evidence>
<evidence type="ECO:0000256" key="6">
    <source>
        <dbReference type="ARBA" id="ARBA00023163"/>
    </source>
</evidence>
<evidence type="ECO:0000256" key="5">
    <source>
        <dbReference type="ARBA" id="ARBA00023015"/>
    </source>
</evidence>
<evidence type="ECO:0000256" key="7">
    <source>
        <dbReference type="ARBA" id="ARBA00023242"/>
    </source>
</evidence>
<evidence type="ECO:0000256" key="9">
    <source>
        <dbReference type="SAM" id="MobiDB-lite"/>
    </source>
</evidence>
<protein>
    <recommendedName>
        <fullName evidence="10">C2H2-type domain-containing protein</fullName>
    </recommendedName>
</protein>
<feature type="compositionally biased region" description="Polar residues" evidence="9">
    <location>
        <begin position="196"/>
        <end position="222"/>
    </location>
</feature>
<feature type="region of interest" description="Disordered" evidence="9">
    <location>
        <begin position="331"/>
        <end position="385"/>
    </location>
</feature>
<evidence type="ECO:0000313" key="12">
    <source>
        <dbReference type="Proteomes" id="UP000521872"/>
    </source>
</evidence>
<keyword evidence="5" id="KW-0805">Transcription regulation</keyword>
<feature type="compositionally biased region" description="Low complexity" evidence="9">
    <location>
        <begin position="173"/>
        <end position="195"/>
    </location>
</feature>
<dbReference type="InterPro" id="IPR036236">
    <property type="entry name" value="Znf_C2H2_sf"/>
</dbReference>